<accession>A0ABM8FZW7</accession>
<evidence type="ECO:0000256" key="1">
    <source>
        <dbReference type="SAM" id="MobiDB-lite"/>
    </source>
</evidence>
<evidence type="ECO:0000259" key="2">
    <source>
        <dbReference type="Pfam" id="PF07883"/>
    </source>
</evidence>
<reference evidence="4" key="1">
    <citation type="journal article" date="2019" name="Int. J. Syst. Evol. Microbiol.">
        <title>The Global Catalogue of Microorganisms (GCM) 10K type strain sequencing project: providing services to taxonomists for standard genome sequencing and annotation.</title>
        <authorList>
            <consortium name="The Broad Institute Genomics Platform"/>
            <consortium name="The Broad Institute Genome Sequencing Center for Infectious Disease"/>
            <person name="Wu L."/>
            <person name="Ma J."/>
        </authorList>
    </citation>
    <scope>NUCLEOTIDE SEQUENCE [LARGE SCALE GENOMIC DNA]</scope>
    <source>
        <strain evidence="4">NBRC 108565</strain>
    </source>
</reference>
<dbReference type="InterPro" id="IPR014710">
    <property type="entry name" value="RmlC-like_jellyroll"/>
</dbReference>
<dbReference type="SUPFAM" id="SSF51182">
    <property type="entry name" value="RmlC-like cupins"/>
    <property type="match status" value="1"/>
</dbReference>
<dbReference type="InterPro" id="IPR013096">
    <property type="entry name" value="Cupin_2"/>
</dbReference>
<dbReference type="Pfam" id="PF07883">
    <property type="entry name" value="Cupin_2"/>
    <property type="match status" value="1"/>
</dbReference>
<sequence length="261" mass="26949">MSDPLLPGGSSASLLSVYDWPAPDAPGGSGSPHLHTVASEAYVVVAGEGAVQTLSAEGFAERDLVPGRVVWFTAGVVHRLLNRGGLEIVVLMSDSGLPEAGDAVLTFPPDVLADPEAYRAAVTLPAPGSVPDDVRERAARRRRDLALEGYRALLSSVEDDGPGALGPLHEAAARLVAPQTASWARSPAGVEAGSGARPPWRRSRPVGASRPHTWRPARSPSGTPCRAVASACAACCAGSTSLRAAATDGLGRDSTRPHDHR</sequence>
<proteinExistence type="predicted"/>
<organism evidence="3 4">
    <name type="scientific">Paraoerskovia sediminicola</name>
    <dbReference type="NCBI Taxonomy" id="1138587"/>
    <lineage>
        <taxon>Bacteria</taxon>
        <taxon>Bacillati</taxon>
        <taxon>Actinomycetota</taxon>
        <taxon>Actinomycetes</taxon>
        <taxon>Micrococcales</taxon>
        <taxon>Cellulomonadaceae</taxon>
        <taxon>Paraoerskovia</taxon>
    </lineage>
</organism>
<feature type="region of interest" description="Disordered" evidence="1">
    <location>
        <begin position="181"/>
        <end position="223"/>
    </location>
</feature>
<dbReference type="Gene3D" id="2.60.120.10">
    <property type="entry name" value="Jelly Rolls"/>
    <property type="match status" value="1"/>
</dbReference>
<dbReference type="RefSeq" id="WP_286218541.1">
    <property type="nucleotide sequence ID" value="NZ_AP027729.1"/>
</dbReference>
<dbReference type="EMBL" id="AP027729">
    <property type="protein sequence ID" value="BDZ41375.1"/>
    <property type="molecule type" value="Genomic_DNA"/>
</dbReference>
<dbReference type="InterPro" id="IPR011051">
    <property type="entry name" value="RmlC_Cupin_sf"/>
</dbReference>
<protein>
    <recommendedName>
        <fullName evidence="2">Cupin type-2 domain-containing protein</fullName>
    </recommendedName>
</protein>
<evidence type="ECO:0000313" key="4">
    <source>
        <dbReference type="Proteomes" id="UP001321475"/>
    </source>
</evidence>
<feature type="domain" description="Cupin type-2" evidence="2">
    <location>
        <begin position="25"/>
        <end position="91"/>
    </location>
</feature>
<gene>
    <name evidence="3" type="ORF">GCM10025865_06740</name>
</gene>
<dbReference type="Proteomes" id="UP001321475">
    <property type="component" value="Chromosome"/>
</dbReference>
<evidence type="ECO:0000313" key="3">
    <source>
        <dbReference type="EMBL" id="BDZ41375.1"/>
    </source>
</evidence>
<name>A0ABM8FZW7_9CELL</name>
<keyword evidence="4" id="KW-1185">Reference proteome</keyword>